<dbReference type="HAMAP" id="MF_00141">
    <property type="entry name" value="EF_P"/>
    <property type="match status" value="1"/>
</dbReference>
<dbReference type="HOGENOM" id="CLU_074944_0_0_6"/>
<dbReference type="InterPro" id="IPR012340">
    <property type="entry name" value="NA-bd_OB-fold"/>
</dbReference>
<dbReference type="SMART" id="SM01185">
    <property type="entry name" value="EFP"/>
    <property type="match status" value="1"/>
</dbReference>
<keyword evidence="5 8" id="KW-0251">Elongation factor</keyword>
<comment type="function">
    <text evidence="8">Involved in peptide bond synthesis. Alleviates ribosome stalling that occurs when 3 or more consecutive Pro residues or the sequence PPG is present in a protein, possibly by augmenting the peptidyl transferase activity of the ribosome. Modification of Lys-114 is required for alleviation.</text>
</comment>
<dbReference type="InterPro" id="IPR013852">
    <property type="entry name" value="Transl_elong_P/YeiP_CS"/>
</dbReference>
<reference evidence="12 13" key="1">
    <citation type="journal article" date="2005" name="Nucleic Acids Res.">
        <title>The genome sequence of Salmonella enterica serovar Choleraesuis, a highly invasive and resistant zoonotic pathogen.</title>
        <authorList>
            <person name="Chiu C.H."/>
            <person name="Tang P."/>
            <person name="Chu C."/>
            <person name="Hu S."/>
            <person name="Bao Q."/>
            <person name="Yu J."/>
            <person name="Chou Y.Y."/>
            <person name="Wang H.S."/>
            <person name="Lee Y.S."/>
        </authorList>
    </citation>
    <scope>NUCLEOTIDE SEQUENCE [LARGE SCALE GENOMIC DNA]</scope>
    <source>
        <strain evidence="12 13">SC-B67</strain>
    </source>
</reference>
<dbReference type="InterPro" id="IPR013185">
    <property type="entry name" value="Transl_elong_KOW-like"/>
</dbReference>
<evidence type="ECO:0000256" key="8">
    <source>
        <dbReference type="HAMAP-Rule" id="MF_00141"/>
    </source>
</evidence>
<dbReference type="NCBIfam" id="TIGR00038">
    <property type="entry name" value="efp"/>
    <property type="match status" value="1"/>
</dbReference>
<dbReference type="Proteomes" id="UP000000538">
    <property type="component" value="Chromosome"/>
</dbReference>
<dbReference type="GO" id="GO:0005829">
    <property type="term" value="C:cytosol"/>
    <property type="evidence" value="ECO:0007669"/>
    <property type="project" value="UniProtKB-ARBA"/>
</dbReference>
<dbReference type="InterPro" id="IPR015365">
    <property type="entry name" value="Elong-fact-P_C"/>
</dbReference>
<dbReference type="FunFam" id="2.40.50.140:FF:000009">
    <property type="entry name" value="Elongation factor P"/>
    <property type="match status" value="1"/>
</dbReference>
<sequence>MPFSMRAIKARGTRRANKRLASCPARRFSSASICKRCSSSSGLVTTSASCANQSSRNGVFRVTICAILWLSYQLTISEGLMATYYSNDFRSGLKIMLDGEPYAVESSEFVKPGKGQAFARVKLRRLLTGTRVEKTFKSTDSAEGADVVDMNLTYLYNDGEFWHFMNNETFEQLSADAKAIGDNAKWLLDQAECIVTLWNGQPISVTPPNFVELEIVDTDPGLKGDTAGTGGKPATLSTGAVVKVPLFVQIGEVIKVDTRSGEYVSRVK</sequence>
<dbReference type="PANTHER" id="PTHR30053">
    <property type="entry name" value="ELONGATION FACTOR P"/>
    <property type="match status" value="1"/>
</dbReference>
<dbReference type="SUPFAM" id="SSF50249">
    <property type="entry name" value="Nucleic acid-binding proteins"/>
    <property type="match status" value="2"/>
</dbReference>
<dbReference type="CDD" id="cd04470">
    <property type="entry name" value="S1_EF-P_repeat_1"/>
    <property type="match status" value="1"/>
</dbReference>
<feature type="modified residue" description="N6-(3,6-diaminohexanoyl)-5-hydroxylysine" evidence="8">
    <location>
        <position position="114"/>
    </location>
</feature>
<dbReference type="AlphaFoldDB" id="Q57GP3"/>
<dbReference type="Pfam" id="PF01132">
    <property type="entry name" value="EFP"/>
    <property type="match status" value="1"/>
</dbReference>
<keyword evidence="6 8" id="KW-0648">Protein biosynthesis</keyword>
<dbReference type="Gene3D" id="2.40.50.140">
    <property type="entry name" value="Nucleic acid-binding proteins"/>
    <property type="match status" value="2"/>
</dbReference>
<dbReference type="CDD" id="cd05794">
    <property type="entry name" value="S1_EF-P_repeat_2"/>
    <property type="match status" value="1"/>
</dbReference>
<gene>
    <name evidence="8 12" type="primary">efp</name>
    <name evidence="12" type="ordered locus">SCH_4213</name>
</gene>
<dbReference type="SUPFAM" id="SSF50104">
    <property type="entry name" value="Translation proteins SH3-like domain"/>
    <property type="match status" value="1"/>
</dbReference>
<dbReference type="InterPro" id="IPR011768">
    <property type="entry name" value="Transl_elongation_fac_P"/>
</dbReference>
<dbReference type="KEGG" id="sec:SCH_4213"/>
<dbReference type="InterPro" id="IPR014722">
    <property type="entry name" value="Rib_uL2_dom2"/>
</dbReference>
<comment type="PTM">
    <text evidence="8">Is beta-lysylated on the epsilon-amino group of Lys-114 by the combined action of EpmA and EpmB, and then hydroxylated on the C5 position of the same residue by EpmC. Lysylation is critical for the stimulatory effect of EF-P on peptide-bond formation. The lysylation moiety would extend toward the peptidyltransferase center and stabilize the terminal 3-CCA end of the tRNA. The hydroxylation of the C5 position on Lys-114 would allow additional potential stabilizing hydrogen-bond interactions with the P-tRNA.</text>
</comment>
<dbReference type="FunFam" id="2.40.50.140:FF:000004">
    <property type="entry name" value="Elongation factor P"/>
    <property type="match status" value="1"/>
</dbReference>
<evidence type="ECO:0000256" key="5">
    <source>
        <dbReference type="ARBA" id="ARBA00022768"/>
    </source>
</evidence>
<evidence type="ECO:0000256" key="9">
    <source>
        <dbReference type="NCBIfam" id="TIGR00038"/>
    </source>
</evidence>
<evidence type="ECO:0000256" key="1">
    <source>
        <dbReference type="ARBA" id="ARBA00004496"/>
    </source>
</evidence>
<keyword evidence="4 8" id="KW-0963">Cytoplasm</keyword>
<feature type="domain" description="Elongation factor P C-terminal" evidence="10">
    <location>
        <begin position="211"/>
        <end position="266"/>
    </location>
</feature>
<proteinExistence type="inferred from homology"/>
<accession>Q57GP3</accession>
<organism evidence="12 13">
    <name type="scientific">Salmonella choleraesuis (strain SC-B67)</name>
    <dbReference type="NCBI Taxonomy" id="321314"/>
    <lineage>
        <taxon>Bacteria</taxon>
        <taxon>Pseudomonadati</taxon>
        <taxon>Pseudomonadota</taxon>
        <taxon>Gammaproteobacteria</taxon>
        <taxon>Enterobacterales</taxon>
        <taxon>Enterobacteriaceae</taxon>
        <taxon>Salmonella</taxon>
    </lineage>
</organism>
<dbReference type="GO" id="GO:0043043">
    <property type="term" value="P:peptide biosynthetic process"/>
    <property type="evidence" value="ECO:0007669"/>
    <property type="project" value="InterPro"/>
</dbReference>
<name>Q57GP3_SALCH</name>
<dbReference type="FunFam" id="2.30.30.30:FF:000003">
    <property type="entry name" value="Elongation factor P"/>
    <property type="match status" value="1"/>
</dbReference>
<dbReference type="UniPathway" id="UPA00345"/>
<dbReference type="PROSITE" id="PS01275">
    <property type="entry name" value="EFP"/>
    <property type="match status" value="1"/>
</dbReference>
<dbReference type="Gene3D" id="2.30.30.30">
    <property type="match status" value="1"/>
</dbReference>
<feature type="domain" description="Translation elongation factor P/YeiP central" evidence="11">
    <location>
        <begin position="149"/>
        <end position="203"/>
    </location>
</feature>
<evidence type="ECO:0000256" key="3">
    <source>
        <dbReference type="ARBA" id="ARBA00009479"/>
    </source>
</evidence>
<keyword evidence="7 8" id="KW-0379">Hydroxylation</keyword>
<dbReference type="InterPro" id="IPR008991">
    <property type="entry name" value="Translation_prot_SH3-like_sf"/>
</dbReference>
<evidence type="ECO:0000259" key="11">
    <source>
        <dbReference type="SMART" id="SM01185"/>
    </source>
</evidence>
<comment type="pathway">
    <text evidence="2 8">Protein biosynthesis; polypeptide chain elongation.</text>
</comment>
<evidence type="ECO:0000313" key="13">
    <source>
        <dbReference type="Proteomes" id="UP000000538"/>
    </source>
</evidence>
<evidence type="ECO:0000256" key="7">
    <source>
        <dbReference type="ARBA" id="ARBA00023278"/>
    </source>
</evidence>
<dbReference type="PANTHER" id="PTHR30053:SF12">
    <property type="entry name" value="ELONGATION FACTOR P (EF-P) FAMILY PROTEIN"/>
    <property type="match status" value="1"/>
</dbReference>
<dbReference type="InterPro" id="IPR020599">
    <property type="entry name" value="Transl_elong_fac_P/YeiP"/>
</dbReference>
<dbReference type="InterPro" id="IPR001059">
    <property type="entry name" value="Transl_elong_P/YeiP_cen"/>
</dbReference>
<evidence type="ECO:0000259" key="10">
    <source>
        <dbReference type="SMART" id="SM00841"/>
    </source>
</evidence>
<protein>
    <recommendedName>
        <fullName evidence="8 9">Elongation factor P</fullName>
        <shortName evidence="8">EF-P</shortName>
    </recommendedName>
</protein>
<evidence type="ECO:0000256" key="4">
    <source>
        <dbReference type="ARBA" id="ARBA00022490"/>
    </source>
</evidence>
<evidence type="ECO:0000256" key="2">
    <source>
        <dbReference type="ARBA" id="ARBA00004815"/>
    </source>
</evidence>
<dbReference type="GO" id="GO:0003746">
    <property type="term" value="F:translation elongation factor activity"/>
    <property type="evidence" value="ECO:0007669"/>
    <property type="project" value="UniProtKB-UniRule"/>
</dbReference>
<evidence type="ECO:0000313" key="12">
    <source>
        <dbReference type="EMBL" id="AAX68119.1"/>
    </source>
</evidence>
<dbReference type="Pfam" id="PF08207">
    <property type="entry name" value="EFP_N"/>
    <property type="match status" value="1"/>
</dbReference>
<dbReference type="SMART" id="SM00841">
    <property type="entry name" value="Elong-fact-P_C"/>
    <property type="match status" value="1"/>
</dbReference>
<comment type="similarity">
    <text evidence="3 8">Belongs to the elongation factor P family.</text>
</comment>
<evidence type="ECO:0000256" key="6">
    <source>
        <dbReference type="ARBA" id="ARBA00022917"/>
    </source>
</evidence>
<comment type="subcellular location">
    <subcellularLocation>
        <location evidence="1 8">Cytoplasm</location>
    </subcellularLocation>
</comment>
<dbReference type="Pfam" id="PF09285">
    <property type="entry name" value="Elong-fact-P_C"/>
    <property type="match status" value="1"/>
</dbReference>
<dbReference type="EMBL" id="AE017220">
    <property type="protein sequence ID" value="AAX68119.1"/>
    <property type="molecule type" value="Genomic_DNA"/>
</dbReference>
<dbReference type="NCBIfam" id="NF001810">
    <property type="entry name" value="PRK00529.1"/>
    <property type="match status" value="1"/>
</dbReference>